<dbReference type="EMBL" id="JAJSPL020000026">
    <property type="protein sequence ID" value="KAK7738316.1"/>
    <property type="molecule type" value="Genomic_DNA"/>
</dbReference>
<comment type="caution">
    <text evidence="2">The sequence shown here is derived from an EMBL/GenBank/DDBJ whole genome shotgun (WGS) entry which is preliminary data.</text>
</comment>
<keyword evidence="3" id="KW-1185">Reference proteome</keyword>
<organism evidence="2 3">
    <name type="scientific">Cytospora paraplurivora</name>
    <dbReference type="NCBI Taxonomy" id="2898453"/>
    <lineage>
        <taxon>Eukaryota</taxon>
        <taxon>Fungi</taxon>
        <taxon>Dikarya</taxon>
        <taxon>Ascomycota</taxon>
        <taxon>Pezizomycotina</taxon>
        <taxon>Sordariomycetes</taxon>
        <taxon>Sordariomycetidae</taxon>
        <taxon>Diaporthales</taxon>
        <taxon>Cytosporaceae</taxon>
        <taxon>Cytospora</taxon>
    </lineage>
</organism>
<evidence type="ECO:0000313" key="2">
    <source>
        <dbReference type="EMBL" id="KAK7738316.1"/>
    </source>
</evidence>
<feature type="region of interest" description="Disordered" evidence="1">
    <location>
        <begin position="1"/>
        <end position="25"/>
    </location>
</feature>
<sequence>MSDDNGPDMDLDGFEIVDHEDNDDRDDSFNLDLFPSGGEGSGFHIKNDPTNPYQRQEVIQRTGSVDIRCTVVDIVHGVMAPDSDYWATLLVLKFRFDPQKRSRRIAEATLKLEFGVTNPDNEMPEVEAISFDGNYSLLPSTRSESFTSGIEGTLGISQIANASTTAKWEKTVTREMADKTTVSGGKLVVDNIPPNRVAKWTLLENMSLKSGLPASIQVAVRIRRGDEEIFSCMPSIKCKADKWTSMETLFSRIPEDDPLLLKPDSKPTNRLMVYDTENLGAVDLEQLGAVVPTTMILAVEKKEMK</sequence>
<evidence type="ECO:0000256" key="1">
    <source>
        <dbReference type="SAM" id="MobiDB-lite"/>
    </source>
</evidence>
<protein>
    <submittedName>
        <fullName evidence="2">Uncharacterized protein</fullName>
    </submittedName>
</protein>
<gene>
    <name evidence="2" type="ORF">SLS53_006124</name>
</gene>
<reference evidence="2 3" key="1">
    <citation type="journal article" date="2023" name="PLoS ONE">
        <title>Cytospora paraplurivora sp. nov. isolated from orchards with fruit tree decline syndrome in Ontario, Canada.</title>
        <authorList>
            <person name="Ilyukhin E."/>
            <person name="Nguyen H.D.T."/>
            <person name="Castle A.J."/>
            <person name="Ellouze W."/>
        </authorList>
    </citation>
    <scope>NUCLEOTIDE SEQUENCE [LARGE SCALE GENOMIC DNA]</scope>
    <source>
        <strain evidence="2 3">FDS-564</strain>
    </source>
</reference>
<dbReference type="AlphaFoldDB" id="A0AAN9U3K7"/>
<name>A0AAN9U3K7_9PEZI</name>
<dbReference type="Proteomes" id="UP001320245">
    <property type="component" value="Unassembled WGS sequence"/>
</dbReference>
<accession>A0AAN9U3K7</accession>
<evidence type="ECO:0000313" key="3">
    <source>
        <dbReference type="Proteomes" id="UP001320245"/>
    </source>
</evidence>
<proteinExistence type="predicted"/>